<dbReference type="AlphaFoldDB" id="A0A7S8F2B8"/>
<feature type="domain" description="TadE-like" evidence="2">
    <location>
        <begin position="15"/>
        <end position="54"/>
    </location>
</feature>
<evidence type="ECO:0000259" key="2">
    <source>
        <dbReference type="Pfam" id="PF07811"/>
    </source>
</evidence>
<accession>A0A7S8F2B8</accession>
<evidence type="ECO:0000256" key="1">
    <source>
        <dbReference type="SAM" id="Phobius"/>
    </source>
</evidence>
<proteinExistence type="predicted"/>
<dbReference type="EMBL" id="CP064654">
    <property type="protein sequence ID" value="QPC97826.1"/>
    <property type="molecule type" value="Genomic_DNA"/>
</dbReference>
<organism evidence="3 4">
    <name type="scientific">Qipengyuania soli</name>
    <dbReference type="NCBI Taxonomy" id="2782568"/>
    <lineage>
        <taxon>Bacteria</taxon>
        <taxon>Pseudomonadati</taxon>
        <taxon>Pseudomonadota</taxon>
        <taxon>Alphaproteobacteria</taxon>
        <taxon>Sphingomonadales</taxon>
        <taxon>Erythrobacteraceae</taxon>
        <taxon>Qipengyuania</taxon>
    </lineage>
</organism>
<gene>
    <name evidence="3" type="ORF">IRL76_07900</name>
</gene>
<dbReference type="InterPro" id="IPR012495">
    <property type="entry name" value="TadE-like_dom"/>
</dbReference>
<keyword evidence="1" id="KW-1133">Transmembrane helix</keyword>
<protein>
    <submittedName>
        <fullName evidence="3">Pilus assembly protein</fullName>
    </submittedName>
</protein>
<keyword evidence="1" id="KW-0812">Transmembrane</keyword>
<reference evidence="3 4" key="1">
    <citation type="submission" date="2020-11" db="EMBL/GenBank/DDBJ databases">
        <title>The genome sequence of Erythrobacter sp. 6D36.</title>
        <authorList>
            <person name="Liu Y."/>
        </authorList>
    </citation>
    <scope>NUCLEOTIDE SEQUENCE [LARGE SCALE GENOMIC DNA]</scope>
    <source>
        <strain evidence="3 4">6D36</strain>
    </source>
</reference>
<evidence type="ECO:0000313" key="4">
    <source>
        <dbReference type="Proteomes" id="UP000594459"/>
    </source>
</evidence>
<name>A0A7S8F2B8_9SPHN</name>
<feature type="transmembrane region" description="Helical" evidence="1">
    <location>
        <begin position="15"/>
        <end position="36"/>
    </location>
</feature>
<evidence type="ECO:0000313" key="3">
    <source>
        <dbReference type="EMBL" id="QPC97826.1"/>
    </source>
</evidence>
<keyword evidence="4" id="KW-1185">Reference proteome</keyword>
<sequence length="159" mass="16994">MIYAFVQRLLRDQSGIGFVELALVAPLLALMFLGMIDMSKVIATRVDLEQAAQRTTDLALGKRPPNGNTAYLVAEAVAASGVPSSDVTVTLTCECNGVVQNKFTDMCNGGQVTRRFATVSIKKQVSTGFNWRIVGAMFTGGSATYTPITVIGDSVVRLQ</sequence>
<dbReference type="RefSeq" id="WP_200980836.1">
    <property type="nucleotide sequence ID" value="NZ_CP064654.1"/>
</dbReference>
<dbReference type="KEGG" id="qso:IRL76_07900"/>
<dbReference type="Pfam" id="PF07811">
    <property type="entry name" value="TadE"/>
    <property type="match status" value="1"/>
</dbReference>
<dbReference type="Proteomes" id="UP000594459">
    <property type="component" value="Chromosome"/>
</dbReference>
<keyword evidence="1" id="KW-0472">Membrane</keyword>